<organism evidence="6 7">
    <name type="scientific">Catenovulum adriaticum</name>
    <dbReference type="NCBI Taxonomy" id="2984846"/>
    <lineage>
        <taxon>Bacteria</taxon>
        <taxon>Pseudomonadati</taxon>
        <taxon>Pseudomonadota</taxon>
        <taxon>Gammaproteobacteria</taxon>
        <taxon>Alteromonadales</taxon>
        <taxon>Alteromonadaceae</taxon>
        <taxon>Catenovulum</taxon>
    </lineage>
</organism>
<protein>
    <submittedName>
        <fullName evidence="6">NAD(P)H-flavin reductase</fullName>
        <ecNumber evidence="6">1.5.1.41</ecNumber>
    </submittedName>
</protein>
<dbReference type="Proteomes" id="UP001163726">
    <property type="component" value="Chromosome"/>
</dbReference>
<dbReference type="CDD" id="cd06189">
    <property type="entry name" value="flavin_oxioreductase"/>
    <property type="match status" value="1"/>
</dbReference>
<dbReference type="RefSeq" id="WP_268074555.1">
    <property type="nucleotide sequence ID" value="NZ_CP109965.1"/>
</dbReference>
<evidence type="ECO:0000313" key="6">
    <source>
        <dbReference type="EMBL" id="WAJ70253.1"/>
    </source>
</evidence>
<dbReference type="NCBIfam" id="NF005963">
    <property type="entry name" value="PRK08051.1"/>
    <property type="match status" value="1"/>
</dbReference>
<name>A0ABY7AM04_9ALTE</name>
<keyword evidence="1 6" id="KW-0560">Oxidoreductase</keyword>
<dbReference type="EMBL" id="CP109965">
    <property type="protein sequence ID" value="WAJ70253.1"/>
    <property type="molecule type" value="Genomic_DNA"/>
</dbReference>
<dbReference type="PROSITE" id="PS51384">
    <property type="entry name" value="FAD_FR"/>
    <property type="match status" value="1"/>
</dbReference>
<keyword evidence="7" id="KW-1185">Reference proteome</keyword>
<evidence type="ECO:0000313" key="7">
    <source>
        <dbReference type="Proteomes" id="UP001163726"/>
    </source>
</evidence>
<dbReference type="InterPro" id="IPR039261">
    <property type="entry name" value="FNR_nucleotide-bd"/>
</dbReference>
<dbReference type="Gene3D" id="3.40.50.80">
    <property type="entry name" value="Nucleotide-binding domain of ferredoxin-NADP reductase (FNR) module"/>
    <property type="match status" value="1"/>
</dbReference>
<evidence type="ECO:0000256" key="2">
    <source>
        <dbReference type="ARBA" id="ARBA00023223"/>
    </source>
</evidence>
<dbReference type="Pfam" id="PF00970">
    <property type="entry name" value="FAD_binding_6"/>
    <property type="match status" value="1"/>
</dbReference>
<proteinExistence type="inferred from homology"/>
<evidence type="ECO:0000259" key="5">
    <source>
        <dbReference type="PROSITE" id="PS51384"/>
    </source>
</evidence>
<dbReference type="InterPro" id="IPR008333">
    <property type="entry name" value="Cbr1-like_FAD-bd_dom"/>
</dbReference>
<dbReference type="InterPro" id="IPR050415">
    <property type="entry name" value="MRET"/>
</dbReference>
<dbReference type="SUPFAM" id="SSF63380">
    <property type="entry name" value="Riboflavin synthase domain-like"/>
    <property type="match status" value="1"/>
</dbReference>
<reference evidence="6" key="1">
    <citation type="submission" date="2022-10" db="EMBL/GenBank/DDBJ databases">
        <title>Catenovulum adriacola sp. nov. isolated in the Harbour of Susak.</title>
        <authorList>
            <person name="Schoch T."/>
            <person name="Reich S.J."/>
            <person name="Stoeferle S."/>
            <person name="Flaiz M."/>
            <person name="Kazda M."/>
            <person name="Riedel C.U."/>
            <person name="Duerre P."/>
        </authorList>
    </citation>
    <scope>NUCLEOTIDE SEQUENCE</scope>
    <source>
        <strain evidence="6">TS8</strain>
    </source>
</reference>
<dbReference type="Gene3D" id="2.40.30.10">
    <property type="entry name" value="Translation factors"/>
    <property type="match status" value="1"/>
</dbReference>
<feature type="domain" description="FAD-binding FR-type" evidence="5">
    <location>
        <begin position="1"/>
        <end position="99"/>
    </location>
</feature>
<dbReference type="EC" id="1.5.1.41" evidence="6"/>
<accession>A0ABY7AM04</accession>
<dbReference type="PANTHER" id="PTHR47354:SF7">
    <property type="entry name" value="NAD(P)H-FLAVIN REDUCTASE"/>
    <property type="match status" value="1"/>
</dbReference>
<comment type="similarity">
    <text evidence="4">Belongs to the Fre/LuxG FAD/NAD(P) flavoprotein oxidoreductase family.</text>
</comment>
<evidence type="ECO:0000256" key="4">
    <source>
        <dbReference type="ARBA" id="ARBA00038177"/>
    </source>
</evidence>
<dbReference type="Pfam" id="PF00175">
    <property type="entry name" value="NAD_binding_1"/>
    <property type="match status" value="1"/>
</dbReference>
<gene>
    <name evidence="6" type="primary">fre</name>
    <name evidence="6" type="ORF">OLW01_00065</name>
</gene>
<dbReference type="GO" id="GO:0052875">
    <property type="term" value="F:riboflavin reductase [NAD(P)H] activity"/>
    <property type="evidence" value="ECO:0007669"/>
    <property type="project" value="UniProtKB-EC"/>
</dbReference>
<dbReference type="PANTHER" id="PTHR47354">
    <property type="entry name" value="NADH OXIDOREDUCTASE HCR"/>
    <property type="match status" value="1"/>
</dbReference>
<sequence length="232" mass="25963">MFDIECKVVEISQLTEHVSKVLLKPTEPLVFVAGQYIELVIGENDKRPFSIANSPLDNEFIELHIGAAQADKWASTALTHIKNNPTVMLHGPSGKAGLRDNDTRPVILLAGGTGFSYTKSIAETLLKQNFQQPIFFYWGLRNQAAAYELEYWLTMHAEHKHFNFIPVIEDADASWQGRTGLVIDAVLADFTNLAEYHIYCAGRFEMVGKAREAFVAKGLDVEHIFGDAFSFI</sequence>
<keyword evidence="2" id="KW-0455">Luminescence</keyword>
<dbReference type="InterPro" id="IPR017927">
    <property type="entry name" value="FAD-bd_FR_type"/>
</dbReference>
<dbReference type="SUPFAM" id="SSF52343">
    <property type="entry name" value="Ferredoxin reductase-like, C-terminal NADP-linked domain"/>
    <property type="match status" value="1"/>
</dbReference>
<evidence type="ECO:0000256" key="1">
    <source>
        <dbReference type="ARBA" id="ARBA00023002"/>
    </source>
</evidence>
<dbReference type="InterPro" id="IPR017938">
    <property type="entry name" value="Riboflavin_synthase-like_b-brl"/>
</dbReference>
<comment type="cofactor">
    <cofactor evidence="3">
        <name>[2Fe-2S] cluster</name>
        <dbReference type="ChEBI" id="CHEBI:190135"/>
    </cofactor>
</comment>
<evidence type="ECO:0000256" key="3">
    <source>
        <dbReference type="ARBA" id="ARBA00034078"/>
    </source>
</evidence>
<dbReference type="PRINTS" id="PR00410">
    <property type="entry name" value="PHEHYDRXLASE"/>
</dbReference>
<dbReference type="InterPro" id="IPR001433">
    <property type="entry name" value="OxRdtase_FAD/NAD-bd"/>
</dbReference>